<dbReference type="CDD" id="cd00093">
    <property type="entry name" value="HTH_XRE"/>
    <property type="match status" value="1"/>
</dbReference>
<evidence type="ECO:0000313" key="3">
    <source>
        <dbReference type="Proteomes" id="UP001161409"/>
    </source>
</evidence>
<proteinExistence type="predicted"/>
<organism evidence="2 3">
    <name type="scientific">Sneathiella chinensis</name>
    <dbReference type="NCBI Taxonomy" id="349750"/>
    <lineage>
        <taxon>Bacteria</taxon>
        <taxon>Pseudomonadati</taxon>
        <taxon>Pseudomonadota</taxon>
        <taxon>Alphaproteobacteria</taxon>
        <taxon>Sneathiellales</taxon>
        <taxon>Sneathiellaceae</taxon>
        <taxon>Sneathiella</taxon>
    </lineage>
</organism>
<name>A0ABQ5U1H5_9PROT</name>
<dbReference type="InterPro" id="IPR001387">
    <property type="entry name" value="Cro/C1-type_HTH"/>
</dbReference>
<gene>
    <name evidence="2" type="ORF">GCM10007924_04230</name>
</gene>
<dbReference type="SUPFAM" id="SSF47413">
    <property type="entry name" value="lambda repressor-like DNA-binding domains"/>
    <property type="match status" value="1"/>
</dbReference>
<dbReference type="Proteomes" id="UP001161409">
    <property type="component" value="Unassembled WGS sequence"/>
</dbReference>
<dbReference type="SMART" id="SM00530">
    <property type="entry name" value="HTH_XRE"/>
    <property type="match status" value="1"/>
</dbReference>
<comment type="caution">
    <text evidence="2">The sequence shown here is derived from an EMBL/GenBank/DDBJ whole genome shotgun (WGS) entry which is preliminary data.</text>
</comment>
<reference evidence="2" key="2">
    <citation type="submission" date="2023-01" db="EMBL/GenBank/DDBJ databases">
        <title>Draft genome sequence of Sneathiella chinensis strain NBRC 103408.</title>
        <authorList>
            <person name="Sun Q."/>
            <person name="Mori K."/>
        </authorList>
    </citation>
    <scope>NUCLEOTIDE SEQUENCE</scope>
    <source>
        <strain evidence="2">NBRC 103408</strain>
    </source>
</reference>
<dbReference type="Gene3D" id="1.10.260.40">
    <property type="entry name" value="lambda repressor-like DNA-binding domains"/>
    <property type="match status" value="1"/>
</dbReference>
<dbReference type="RefSeq" id="WP_169559221.1">
    <property type="nucleotide sequence ID" value="NZ_BSNF01000001.1"/>
</dbReference>
<feature type="domain" description="HTH cro/C1-type" evidence="1">
    <location>
        <begin position="14"/>
        <end position="68"/>
    </location>
</feature>
<reference evidence="2" key="1">
    <citation type="journal article" date="2014" name="Int. J. Syst. Evol. Microbiol.">
        <title>Complete genome of a new Firmicutes species belonging to the dominant human colonic microbiota ('Ruminococcus bicirculans') reveals two chromosomes and a selective capacity to utilize plant glucans.</title>
        <authorList>
            <consortium name="NISC Comparative Sequencing Program"/>
            <person name="Wegmann U."/>
            <person name="Louis P."/>
            <person name="Goesmann A."/>
            <person name="Henrissat B."/>
            <person name="Duncan S.H."/>
            <person name="Flint H.J."/>
        </authorList>
    </citation>
    <scope>NUCLEOTIDE SEQUENCE</scope>
    <source>
        <strain evidence="2">NBRC 103408</strain>
    </source>
</reference>
<protein>
    <recommendedName>
        <fullName evidence="1">HTH cro/C1-type domain-containing protein</fullName>
    </recommendedName>
</protein>
<dbReference type="PROSITE" id="PS50943">
    <property type="entry name" value="HTH_CROC1"/>
    <property type="match status" value="1"/>
</dbReference>
<dbReference type="Pfam" id="PF01381">
    <property type="entry name" value="HTH_3"/>
    <property type="match status" value="1"/>
</dbReference>
<dbReference type="InterPro" id="IPR010982">
    <property type="entry name" value="Lambda_DNA-bd_dom_sf"/>
</dbReference>
<evidence type="ECO:0000259" key="1">
    <source>
        <dbReference type="PROSITE" id="PS50943"/>
    </source>
</evidence>
<accession>A0ABQ5U1H5</accession>
<keyword evidence="3" id="KW-1185">Reference proteome</keyword>
<sequence>MPQHPVDVHVGSRVKLRRRLLGISQEKLGHELGLTFQQIQKYEKGTNRIGASRLFQLSQILDVPPSFFFDDMAGESGYATPGLQSSQSEFEQQSLSKRETLELVRAYYRIPDEDIRKRMFELIKAVGGQEFDGN</sequence>
<evidence type="ECO:0000313" key="2">
    <source>
        <dbReference type="EMBL" id="GLQ05202.1"/>
    </source>
</evidence>
<dbReference type="EMBL" id="BSNF01000001">
    <property type="protein sequence ID" value="GLQ05202.1"/>
    <property type="molecule type" value="Genomic_DNA"/>
</dbReference>